<dbReference type="Pfam" id="PF14568">
    <property type="entry name" value="SUKH_6"/>
    <property type="match status" value="1"/>
</dbReference>
<dbReference type="SMART" id="SM00860">
    <property type="entry name" value="SMI1_KNR4"/>
    <property type="match status" value="1"/>
</dbReference>
<evidence type="ECO:0000313" key="2">
    <source>
        <dbReference type="EMBL" id="QDT23932.1"/>
    </source>
</evidence>
<dbReference type="SUPFAM" id="SSF160631">
    <property type="entry name" value="SMI1/KNR4-like"/>
    <property type="match status" value="1"/>
</dbReference>
<dbReference type="AlphaFoldDB" id="A0A517PX43"/>
<dbReference type="RefSeq" id="WP_145192078.1">
    <property type="nucleotide sequence ID" value="NZ_CP036266.1"/>
</dbReference>
<dbReference type="InterPro" id="IPR037883">
    <property type="entry name" value="Knr4/Smi1-like_sf"/>
</dbReference>
<dbReference type="EMBL" id="CP036266">
    <property type="protein sequence ID" value="QDT23932.1"/>
    <property type="molecule type" value="Genomic_DNA"/>
</dbReference>
<proteinExistence type="predicted"/>
<organism evidence="2 3">
    <name type="scientific">Gimesia chilikensis</name>
    <dbReference type="NCBI Taxonomy" id="2605989"/>
    <lineage>
        <taxon>Bacteria</taxon>
        <taxon>Pseudomonadati</taxon>
        <taxon>Planctomycetota</taxon>
        <taxon>Planctomycetia</taxon>
        <taxon>Planctomycetales</taxon>
        <taxon>Planctomycetaceae</taxon>
        <taxon>Gimesia</taxon>
    </lineage>
</organism>
<dbReference type="Gene3D" id="3.40.1580.10">
    <property type="entry name" value="SMI1/KNR4-like"/>
    <property type="match status" value="1"/>
</dbReference>
<sequence length="174" mass="19874">MALSELLKIVTPPDKPKEVPAKPNWAAVEKKLGLQLPDDYKLFVAKFGSGLLGSFVRVYNPFSKDEYLALQKSVISVCEIYQMLSDTFPYEFYPETPGLLPWGNDDNGNSLFWLTRGARNKWPVVVCSGRDNRYQLFEMGMTAFLARTFTGEVKCKIWPKPFAVTSRRAKFEPY</sequence>
<dbReference type="OrthoDB" id="292231at2"/>
<evidence type="ECO:0000313" key="3">
    <source>
        <dbReference type="Proteomes" id="UP000320421"/>
    </source>
</evidence>
<keyword evidence="3" id="KW-1185">Reference proteome</keyword>
<dbReference type="Proteomes" id="UP000320421">
    <property type="component" value="Chromosome"/>
</dbReference>
<dbReference type="InterPro" id="IPR018958">
    <property type="entry name" value="Knr4/Smi1-like_dom"/>
</dbReference>
<name>A0A517PX43_9PLAN</name>
<gene>
    <name evidence="2" type="ORF">HG66A1_57580</name>
</gene>
<evidence type="ECO:0000259" key="1">
    <source>
        <dbReference type="SMART" id="SM00860"/>
    </source>
</evidence>
<protein>
    <submittedName>
        <fullName evidence="2">SMI1 / KNR4 family protein</fullName>
    </submittedName>
</protein>
<feature type="domain" description="Knr4/Smi1-like" evidence="1">
    <location>
        <begin position="20"/>
        <end position="147"/>
    </location>
</feature>
<accession>A0A517PX43</accession>
<reference evidence="2 3" key="1">
    <citation type="submission" date="2019-02" db="EMBL/GenBank/DDBJ databases">
        <title>Deep-cultivation of Planctomycetes and their phenomic and genomic characterization uncovers novel biology.</title>
        <authorList>
            <person name="Wiegand S."/>
            <person name="Jogler M."/>
            <person name="Boedeker C."/>
            <person name="Pinto D."/>
            <person name="Vollmers J."/>
            <person name="Rivas-Marin E."/>
            <person name="Kohn T."/>
            <person name="Peeters S.H."/>
            <person name="Heuer A."/>
            <person name="Rast P."/>
            <person name="Oberbeckmann S."/>
            <person name="Bunk B."/>
            <person name="Jeske O."/>
            <person name="Meyerdierks A."/>
            <person name="Storesund J.E."/>
            <person name="Kallscheuer N."/>
            <person name="Luecker S."/>
            <person name="Lage O.M."/>
            <person name="Pohl T."/>
            <person name="Merkel B.J."/>
            <person name="Hornburger P."/>
            <person name="Mueller R.-W."/>
            <person name="Bruemmer F."/>
            <person name="Labrenz M."/>
            <person name="Spormann A.M."/>
            <person name="Op den Camp H."/>
            <person name="Overmann J."/>
            <person name="Amann R."/>
            <person name="Jetten M.S.M."/>
            <person name="Mascher T."/>
            <person name="Medema M.H."/>
            <person name="Devos D.P."/>
            <person name="Kaster A.-K."/>
            <person name="Ovreas L."/>
            <person name="Rohde M."/>
            <person name="Galperin M.Y."/>
            <person name="Jogler C."/>
        </authorList>
    </citation>
    <scope>NUCLEOTIDE SEQUENCE [LARGE SCALE GENOMIC DNA]</scope>
    <source>
        <strain evidence="2 3">HG66A1</strain>
    </source>
</reference>